<dbReference type="InterPro" id="IPR045340">
    <property type="entry name" value="DUF6533"/>
</dbReference>
<evidence type="ECO:0000313" key="4">
    <source>
        <dbReference type="Proteomes" id="UP000076871"/>
    </source>
</evidence>
<dbReference type="InParanoid" id="A0A165FTC7"/>
<dbReference type="EMBL" id="KV427612">
    <property type="protein sequence ID" value="KZT09383.1"/>
    <property type="molecule type" value="Genomic_DNA"/>
</dbReference>
<keyword evidence="4" id="KW-1185">Reference proteome</keyword>
<dbReference type="Proteomes" id="UP000076871">
    <property type="component" value="Unassembled WGS sequence"/>
</dbReference>
<keyword evidence="1" id="KW-0812">Transmembrane</keyword>
<reference evidence="3 4" key="1">
    <citation type="journal article" date="2016" name="Mol. Biol. Evol.">
        <title>Comparative Genomics of Early-Diverging Mushroom-Forming Fungi Provides Insights into the Origins of Lignocellulose Decay Capabilities.</title>
        <authorList>
            <person name="Nagy L.G."/>
            <person name="Riley R."/>
            <person name="Tritt A."/>
            <person name="Adam C."/>
            <person name="Daum C."/>
            <person name="Floudas D."/>
            <person name="Sun H."/>
            <person name="Yadav J.S."/>
            <person name="Pangilinan J."/>
            <person name="Larsson K.H."/>
            <person name="Matsuura K."/>
            <person name="Barry K."/>
            <person name="Labutti K."/>
            <person name="Kuo R."/>
            <person name="Ohm R.A."/>
            <person name="Bhattacharya S.S."/>
            <person name="Shirouzu T."/>
            <person name="Yoshinaga Y."/>
            <person name="Martin F.M."/>
            <person name="Grigoriev I.V."/>
            <person name="Hibbett D.S."/>
        </authorList>
    </citation>
    <scope>NUCLEOTIDE SEQUENCE [LARGE SCALE GENOMIC DNA]</scope>
    <source>
        <strain evidence="3 4">93-53</strain>
    </source>
</reference>
<feature type="transmembrane region" description="Helical" evidence="1">
    <location>
        <begin position="24"/>
        <end position="43"/>
    </location>
</feature>
<evidence type="ECO:0000259" key="2">
    <source>
        <dbReference type="Pfam" id="PF20151"/>
    </source>
</evidence>
<keyword evidence="1" id="KW-1133">Transmembrane helix</keyword>
<keyword evidence="1" id="KW-0472">Membrane</keyword>
<evidence type="ECO:0000256" key="1">
    <source>
        <dbReference type="SAM" id="Phobius"/>
    </source>
</evidence>
<organism evidence="3 4">
    <name type="scientific">Laetiporus sulphureus 93-53</name>
    <dbReference type="NCBI Taxonomy" id="1314785"/>
    <lineage>
        <taxon>Eukaryota</taxon>
        <taxon>Fungi</taxon>
        <taxon>Dikarya</taxon>
        <taxon>Basidiomycota</taxon>
        <taxon>Agaricomycotina</taxon>
        <taxon>Agaricomycetes</taxon>
        <taxon>Polyporales</taxon>
        <taxon>Laetiporus</taxon>
    </lineage>
</organism>
<feature type="domain" description="DUF6533" evidence="2">
    <location>
        <begin position="27"/>
        <end position="74"/>
    </location>
</feature>
<dbReference type="Pfam" id="PF20151">
    <property type="entry name" value="DUF6533"/>
    <property type="match status" value="1"/>
</dbReference>
<accession>A0A165FTC7</accession>
<sequence length="95" mass="10777">MASNVNETAIPKEELAAMLQLSYVYSYCAVAIAALIFFDYAATVPQEAILVWSKPTNKFSFPSILFLLNRYLLLVMGISLILITFWWDTSLEYVV</sequence>
<evidence type="ECO:0000313" key="3">
    <source>
        <dbReference type="EMBL" id="KZT09383.1"/>
    </source>
</evidence>
<name>A0A165FTC7_9APHY</name>
<protein>
    <recommendedName>
        <fullName evidence="2">DUF6533 domain-containing protein</fullName>
    </recommendedName>
</protein>
<dbReference type="AlphaFoldDB" id="A0A165FTC7"/>
<gene>
    <name evidence="3" type="ORF">LAESUDRAFT_723141</name>
</gene>
<dbReference type="OrthoDB" id="2745134at2759"/>
<proteinExistence type="predicted"/>
<feature type="transmembrane region" description="Helical" evidence="1">
    <location>
        <begin position="64"/>
        <end position="87"/>
    </location>
</feature>
<dbReference type="GeneID" id="63825384"/>
<dbReference type="RefSeq" id="XP_040767123.1">
    <property type="nucleotide sequence ID" value="XM_040908355.1"/>
</dbReference>